<evidence type="ECO:0000259" key="1">
    <source>
        <dbReference type="PROSITE" id="PS50235"/>
    </source>
</evidence>
<dbReference type="InterPro" id="IPR018200">
    <property type="entry name" value="USP_CS"/>
</dbReference>
<accession>A0A1A7XU31</accession>
<sequence>MFCSYLSELWPSLRPTQFRMRGLTNYRLSCCVNSLLQTLAATWELALILEKWQAAGSRADGRNIPLQLKKVLAAMQSDIHQPAPHCDFLHCLDRNAIRLNIQHDADEVFLSILDLIRQQMDDKVLALEIENLYKISVETQLQCLECNSVQTRNSFLLSLPLHIKEDENSLENCLASFFEHQELRGANSCYCTHCETRNPSRQGLKLNSLPPILCIQLKRFRNMRGSTQKLNCRVTFPENFDFSEILMKAFTASFSQKKCKYTLYAVVVHCGCAAFGHYTAFVRDKVNQQWYYADDSHVQQASWSKVQTTYGGLYSGTAYMLMYRRDLTQEGEPNLSG</sequence>
<gene>
    <name evidence="2" type="primary">CU571169.4</name>
</gene>
<dbReference type="PANTHER" id="PTHR24006:SF796">
    <property type="entry name" value="UBL CARBOXYL-TERMINAL HYDROLASE 18-RELATED"/>
    <property type="match status" value="1"/>
</dbReference>
<dbReference type="FunFam" id="3.90.70.10:FF:000167">
    <property type="entry name" value="Ubiquitin specific peptidase 18"/>
    <property type="match status" value="1"/>
</dbReference>
<dbReference type="InterPro" id="IPR001394">
    <property type="entry name" value="Peptidase_C19_UCH"/>
</dbReference>
<dbReference type="SUPFAM" id="SSF54001">
    <property type="entry name" value="Cysteine proteinases"/>
    <property type="match status" value="1"/>
</dbReference>
<name>A0A1A7XU31_9TELE</name>
<dbReference type="GO" id="GO:0005634">
    <property type="term" value="C:nucleus"/>
    <property type="evidence" value="ECO:0007669"/>
    <property type="project" value="TreeGrafter"/>
</dbReference>
<dbReference type="Gene3D" id="3.90.70.10">
    <property type="entry name" value="Cysteine proteinases"/>
    <property type="match status" value="1"/>
</dbReference>
<dbReference type="EMBL" id="HADW01019944">
    <property type="protein sequence ID" value="SBP21344.1"/>
    <property type="molecule type" value="Transcribed_RNA"/>
</dbReference>
<protein>
    <submittedName>
        <fullName evidence="2">Ubiquitin specific peptidase 18</fullName>
    </submittedName>
</protein>
<evidence type="ECO:0000313" key="2">
    <source>
        <dbReference type="EMBL" id="SBP21344.1"/>
    </source>
</evidence>
<organism evidence="2">
    <name type="scientific">Iconisemion striatum</name>
    <dbReference type="NCBI Taxonomy" id="60296"/>
    <lineage>
        <taxon>Eukaryota</taxon>
        <taxon>Metazoa</taxon>
        <taxon>Chordata</taxon>
        <taxon>Craniata</taxon>
        <taxon>Vertebrata</taxon>
        <taxon>Euteleostomi</taxon>
        <taxon>Actinopterygii</taxon>
        <taxon>Neopterygii</taxon>
        <taxon>Teleostei</taxon>
        <taxon>Neoteleostei</taxon>
        <taxon>Acanthomorphata</taxon>
        <taxon>Ovalentaria</taxon>
        <taxon>Atherinomorphae</taxon>
        <taxon>Cyprinodontiformes</taxon>
        <taxon>Nothobranchiidae</taxon>
        <taxon>Iconisemion</taxon>
    </lineage>
</organism>
<dbReference type="InterPro" id="IPR038765">
    <property type="entry name" value="Papain-like_cys_pep_sf"/>
</dbReference>
<dbReference type="AlphaFoldDB" id="A0A1A7XU31"/>
<dbReference type="InterPro" id="IPR050164">
    <property type="entry name" value="Peptidase_C19"/>
</dbReference>
<dbReference type="PANTHER" id="PTHR24006">
    <property type="entry name" value="UBIQUITIN CARBOXYL-TERMINAL HYDROLASE"/>
    <property type="match status" value="1"/>
</dbReference>
<dbReference type="GO" id="GO:0016579">
    <property type="term" value="P:protein deubiquitination"/>
    <property type="evidence" value="ECO:0007669"/>
    <property type="project" value="InterPro"/>
</dbReference>
<dbReference type="PROSITE" id="PS50235">
    <property type="entry name" value="USP_3"/>
    <property type="match status" value="1"/>
</dbReference>
<dbReference type="CDD" id="cd02257">
    <property type="entry name" value="Peptidase_C19"/>
    <property type="match status" value="1"/>
</dbReference>
<dbReference type="InterPro" id="IPR028889">
    <property type="entry name" value="USP"/>
</dbReference>
<dbReference type="GO" id="GO:0004843">
    <property type="term" value="F:cysteine-type deubiquitinase activity"/>
    <property type="evidence" value="ECO:0007669"/>
    <property type="project" value="InterPro"/>
</dbReference>
<feature type="domain" description="USP" evidence="1">
    <location>
        <begin position="21"/>
        <end position="326"/>
    </location>
</feature>
<proteinExistence type="predicted"/>
<reference evidence="2" key="1">
    <citation type="submission" date="2016-05" db="EMBL/GenBank/DDBJ databases">
        <authorList>
            <person name="Lavstsen T."/>
            <person name="Jespersen J.S."/>
        </authorList>
    </citation>
    <scope>NUCLEOTIDE SEQUENCE</scope>
    <source>
        <tissue evidence="2">Brain</tissue>
    </source>
</reference>
<dbReference type="GO" id="GO:0005829">
    <property type="term" value="C:cytosol"/>
    <property type="evidence" value="ECO:0007669"/>
    <property type="project" value="TreeGrafter"/>
</dbReference>
<dbReference type="Pfam" id="PF00443">
    <property type="entry name" value="UCH"/>
    <property type="match status" value="1"/>
</dbReference>
<dbReference type="PROSITE" id="PS00973">
    <property type="entry name" value="USP_2"/>
    <property type="match status" value="1"/>
</dbReference>
<reference evidence="2" key="2">
    <citation type="submission" date="2016-06" db="EMBL/GenBank/DDBJ databases">
        <title>The genome of a short-lived fish provides insights into sex chromosome evolution and the genetic control of aging.</title>
        <authorList>
            <person name="Reichwald K."/>
            <person name="Felder M."/>
            <person name="Petzold A."/>
            <person name="Koch P."/>
            <person name="Groth M."/>
            <person name="Platzer M."/>
        </authorList>
    </citation>
    <scope>NUCLEOTIDE SEQUENCE</scope>
    <source>
        <tissue evidence="2">Brain</tissue>
    </source>
</reference>